<name>A0ABR0HMI1_9PEZI</name>
<proteinExistence type="predicted"/>
<feature type="compositionally biased region" description="Polar residues" evidence="1">
    <location>
        <begin position="12"/>
        <end position="24"/>
    </location>
</feature>
<evidence type="ECO:0000256" key="1">
    <source>
        <dbReference type="SAM" id="MobiDB-lite"/>
    </source>
</evidence>
<dbReference type="Proteomes" id="UP001326199">
    <property type="component" value="Unassembled WGS sequence"/>
</dbReference>
<organism evidence="2 3">
    <name type="scientific">Podospora pseudopauciseta</name>
    <dbReference type="NCBI Taxonomy" id="2093780"/>
    <lineage>
        <taxon>Eukaryota</taxon>
        <taxon>Fungi</taxon>
        <taxon>Dikarya</taxon>
        <taxon>Ascomycota</taxon>
        <taxon>Pezizomycotina</taxon>
        <taxon>Sordariomycetes</taxon>
        <taxon>Sordariomycetidae</taxon>
        <taxon>Sordariales</taxon>
        <taxon>Podosporaceae</taxon>
        <taxon>Podospora</taxon>
    </lineage>
</organism>
<comment type="caution">
    <text evidence="2">The sequence shown here is derived from an EMBL/GenBank/DDBJ whole genome shotgun (WGS) entry which is preliminary data.</text>
</comment>
<gene>
    <name evidence="2" type="ORF">QC763_200492</name>
</gene>
<feature type="compositionally biased region" description="Basic residues" evidence="1">
    <location>
        <begin position="119"/>
        <end position="134"/>
    </location>
</feature>
<sequence length="151" mass="16756">MPVSEWCPSASHRLTPSITQQPTLSHPDPRIRSSPMGGYGCRHSALLFSRRSLFFRTEEDDDTTIGIHHQQVKPTTPPPSQRSALTEPPTSTPSPQKSQSLKLGIREARFAPSPSTTRTKPHSFRNPKRIKKKQQRNEPTSPGRRGVGDGG</sequence>
<evidence type="ECO:0000313" key="3">
    <source>
        <dbReference type="Proteomes" id="UP001326199"/>
    </source>
</evidence>
<dbReference type="GeneID" id="87929422"/>
<feature type="region of interest" description="Disordered" evidence="1">
    <location>
        <begin position="61"/>
        <end position="151"/>
    </location>
</feature>
<reference evidence="2 3" key="1">
    <citation type="journal article" date="2023" name="bioRxiv">
        <title>High-quality genome assemblies of four members of thePodospora anserinaspecies complex.</title>
        <authorList>
            <person name="Ament-Velasquez S.L."/>
            <person name="Vogan A.A."/>
            <person name="Wallerman O."/>
            <person name="Hartmann F."/>
            <person name="Gautier V."/>
            <person name="Silar P."/>
            <person name="Giraud T."/>
            <person name="Johannesson H."/>
        </authorList>
    </citation>
    <scope>NUCLEOTIDE SEQUENCE [LARGE SCALE GENOMIC DNA]</scope>
    <source>
        <strain evidence="2 3">CBS 411.78</strain>
    </source>
</reference>
<feature type="region of interest" description="Disordered" evidence="1">
    <location>
        <begin position="1"/>
        <end position="37"/>
    </location>
</feature>
<protein>
    <submittedName>
        <fullName evidence="2">Uncharacterized protein</fullName>
    </submittedName>
</protein>
<dbReference type="EMBL" id="JAFFHB010000002">
    <property type="protein sequence ID" value="KAK4669150.1"/>
    <property type="molecule type" value="Genomic_DNA"/>
</dbReference>
<accession>A0ABR0HMI1</accession>
<keyword evidence="3" id="KW-1185">Reference proteome</keyword>
<dbReference type="RefSeq" id="XP_062767821.1">
    <property type="nucleotide sequence ID" value="XM_062909079.1"/>
</dbReference>
<evidence type="ECO:0000313" key="2">
    <source>
        <dbReference type="EMBL" id="KAK4669150.1"/>
    </source>
</evidence>